<evidence type="ECO:0000313" key="2">
    <source>
        <dbReference type="Proteomes" id="UP001271007"/>
    </source>
</evidence>
<comment type="caution">
    <text evidence="1">The sequence shown here is derived from an EMBL/GenBank/DDBJ whole genome shotgun (WGS) entry which is preliminary data.</text>
</comment>
<keyword evidence="2" id="KW-1185">Reference proteome</keyword>
<organism evidence="1 2">
    <name type="scientific">Extremus antarcticus</name>
    <dbReference type="NCBI Taxonomy" id="702011"/>
    <lineage>
        <taxon>Eukaryota</taxon>
        <taxon>Fungi</taxon>
        <taxon>Dikarya</taxon>
        <taxon>Ascomycota</taxon>
        <taxon>Pezizomycotina</taxon>
        <taxon>Dothideomycetes</taxon>
        <taxon>Dothideomycetidae</taxon>
        <taxon>Mycosphaerellales</taxon>
        <taxon>Extremaceae</taxon>
        <taxon>Extremus</taxon>
    </lineage>
</organism>
<dbReference type="EMBL" id="JAWDJX010000001">
    <property type="protein sequence ID" value="KAK3059138.1"/>
    <property type="molecule type" value="Genomic_DNA"/>
</dbReference>
<proteinExistence type="predicted"/>
<sequence>MGPDWHGDEWNAPDVPNDYWAHGFPKTSYAMPEYVMPDSPEYQEVPKEPTSQRRSTAAMELQSFFATMPHPDALNGTVGDGAALMHKHMGFHPVLRANTLYTSVSAIMNTTQSRAQKRSTMAGELVTKDAMVKRLHEHVTENTSGLDKLWLDTLSTSAITRTVRERVVAGKHGKEDLEMLDWLFMKVHGQEPAKRAHVRAN</sequence>
<evidence type="ECO:0000313" key="1">
    <source>
        <dbReference type="EMBL" id="KAK3059138.1"/>
    </source>
</evidence>
<accession>A0AAJ0GKC4</accession>
<reference evidence="1" key="1">
    <citation type="submission" date="2023-04" db="EMBL/GenBank/DDBJ databases">
        <title>Black Yeasts Isolated from many extreme environments.</title>
        <authorList>
            <person name="Coleine C."/>
            <person name="Stajich J.E."/>
            <person name="Selbmann L."/>
        </authorList>
    </citation>
    <scope>NUCLEOTIDE SEQUENCE</scope>
    <source>
        <strain evidence="1">CCFEE 5312</strain>
    </source>
</reference>
<name>A0AAJ0GKC4_9PEZI</name>
<dbReference type="AlphaFoldDB" id="A0AAJ0GKC4"/>
<gene>
    <name evidence="1" type="ORF">LTR09_000704</name>
</gene>
<protein>
    <submittedName>
        <fullName evidence="1">Uncharacterized protein</fullName>
    </submittedName>
</protein>
<dbReference type="Proteomes" id="UP001271007">
    <property type="component" value="Unassembled WGS sequence"/>
</dbReference>